<comment type="caution">
    <text evidence="1">The sequence shown here is derived from an EMBL/GenBank/DDBJ whole genome shotgun (WGS) entry which is preliminary data.</text>
</comment>
<reference evidence="2" key="1">
    <citation type="journal article" date="2024" name="Proc. Natl. Acad. Sci. U.S.A.">
        <title>Extraordinary preservation of gene collinearity over three hundred million years revealed in homosporous lycophytes.</title>
        <authorList>
            <person name="Li C."/>
            <person name="Wickell D."/>
            <person name="Kuo L.Y."/>
            <person name="Chen X."/>
            <person name="Nie B."/>
            <person name="Liao X."/>
            <person name="Peng D."/>
            <person name="Ji J."/>
            <person name="Jenkins J."/>
            <person name="Williams M."/>
            <person name="Shu S."/>
            <person name="Plott C."/>
            <person name="Barry K."/>
            <person name="Rajasekar S."/>
            <person name="Grimwood J."/>
            <person name="Han X."/>
            <person name="Sun S."/>
            <person name="Hou Z."/>
            <person name="He W."/>
            <person name="Dai G."/>
            <person name="Sun C."/>
            <person name="Schmutz J."/>
            <person name="Leebens-Mack J.H."/>
            <person name="Li F.W."/>
            <person name="Wang L."/>
        </authorList>
    </citation>
    <scope>NUCLEOTIDE SEQUENCE [LARGE SCALE GENOMIC DNA]</scope>
    <source>
        <strain evidence="2">cv. PW_Plant_1</strain>
    </source>
</reference>
<name>A0ACC2ACX0_DIPCM</name>
<proteinExistence type="predicted"/>
<organism evidence="1 2">
    <name type="scientific">Diphasiastrum complanatum</name>
    <name type="common">Issler's clubmoss</name>
    <name type="synonym">Lycopodium complanatum</name>
    <dbReference type="NCBI Taxonomy" id="34168"/>
    <lineage>
        <taxon>Eukaryota</taxon>
        <taxon>Viridiplantae</taxon>
        <taxon>Streptophyta</taxon>
        <taxon>Embryophyta</taxon>
        <taxon>Tracheophyta</taxon>
        <taxon>Lycopodiopsida</taxon>
        <taxon>Lycopodiales</taxon>
        <taxon>Lycopodiaceae</taxon>
        <taxon>Lycopodioideae</taxon>
        <taxon>Diphasiastrum</taxon>
    </lineage>
</organism>
<dbReference type="Proteomes" id="UP001162992">
    <property type="component" value="Chromosome 22"/>
</dbReference>
<evidence type="ECO:0000313" key="1">
    <source>
        <dbReference type="EMBL" id="KAJ7515398.1"/>
    </source>
</evidence>
<accession>A0ACC2ACX0</accession>
<keyword evidence="2" id="KW-1185">Reference proteome</keyword>
<evidence type="ECO:0000313" key="2">
    <source>
        <dbReference type="Proteomes" id="UP001162992"/>
    </source>
</evidence>
<protein>
    <submittedName>
        <fullName evidence="1">Uncharacterized protein</fullName>
    </submittedName>
</protein>
<dbReference type="EMBL" id="CM055113">
    <property type="protein sequence ID" value="KAJ7515398.1"/>
    <property type="molecule type" value="Genomic_DNA"/>
</dbReference>
<gene>
    <name evidence="1" type="ORF">O6H91_22G012200</name>
</gene>
<sequence>MGRPIQAKAIVISPLLLIDKLMLNILRRHPPSPYPCSLVCKRWLRLQGSLKQAIKLQEWSFLQSGRMKVRFPNLADVDLTRACVRVVRNGPAIFLTYRGLTIPLSPDVIDMFPLELLIQEHQLSSAALDMGLEALAEGFPGLQRLCVVNVSSRISSKSREWKPEHLIAKGTETVPDGALNLEGEYKKEASEEAKLERKQQNVEAALDNTTKRLSDLFLAEDDFHRDGFEHPIKALSLPEKGLATIAKNCPMLQELKLHQCTDEALTLISGCRNLQIVCLAGSLSENYVGAFTDVGLTILARRCSRLVKLELAGCEASYHGIAAIGQCCIMLEELTLSTDGFQEGWLAALSLCTCLKTLSLENSKQIDSNPGPVEYLGCCPALEQLQLAQCDLRNRLGFGALLSVCRNVRELEFRDCWGLEDENFGLANRCRKVRLLSLEGCSLLTTMGLETVILSWKELQRLRVVCCDNIKDSEISPSLATCFASLKEFKWRPDTKSVLAISLAGTGVGQMGGKFFKKK</sequence>